<feature type="transmembrane region" description="Helical" evidence="5">
    <location>
        <begin position="107"/>
        <end position="130"/>
    </location>
</feature>
<dbReference type="AlphaFoldDB" id="A0A839HL25"/>
<evidence type="ECO:0000256" key="4">
    <source>
        <dbReference type="ARBA" id="ARBA00023136"/>
    </source>
</evidence>
<evidence type="ECO:0000259" key="6">
    <source>
        <dbReference type="Pfam" id="PF06803"/>
    </source>
</evidence>
<keyword evidence="3 5" id="KW-1133">Transmembrane helix</keyword>
<comment type="subcellular location">
    <subcellularLocation>
        <location evidence="1">Endomembrane system</location>
        <topology evidence="1">Multi-pass membrane protein</topology>
    </subcellularLocation>
</comment>
<evidence type="ECO:0000313" key="7">
    <source>
        <dbReference type="EMBL" id="MBB1162576.1"/>
    </source>
</evidence>
<dbReference type="Pfam" id="PF06803">
    <property type="entry name" value="DUF1232"/>
    <property type="match status" value="1"/>
</dbReference>
<keyword evidence="8" id="KW-1185">Reference proteome</keyword>
<protein>
    <submittedName>
        <fullName evidence="7">DUF1232 domain-containing protein</fullName>
    </submittedName>
</protein>
<name>A0A839HL25_9BURK</name>
<organism evidence="7 8">
    <name type="scientific">Aquariibacter albus</name>
    <dbReference type="NCBI Taxonomy" id="2759899"/>
    <lineage>
        <taxon>Bacteria</taxon>
        <taxon>Pseudomonadati</taxon>
        <taxon>Pseudomonadota</taxon>
        <taxon>Betaproteobacteria</taxon>
        <taxon>Burkholderiales</taxon>
        <taxon>Sphaerotilaceae</taxon>
        <taxon>Aquariibacter</taxon>
    </lineage>
</organism>
<proteinExistence type="predicted"/>
<dbReference type="EMBL" id="JACIVI010000004">
    <property type="protein sequence ID" value="MBB1162576.1"/>
    <property type="molecule type" value="Genomic_DNA"/>
</dbReference>
<evidence type="ECO:0000256" key="5">
    <source>
        <dbReference type="SAM" id="Phobius"/>
    </source>
</evidence>
<comment type="caution">
    <text evidence="7">The sequence shown here is derived from an EMBL/GenBank/DDBJ whole genome shotgun (WGS) entry which is preliminary data.</text>
</comment>
<reference evidence="7 8" key="1">
    <citation type="submission" date="2020-08" db="EMBL/GenBank/DDBJ databases">
        <title>Aquariorum lacteus gen. nov., sp. nov., a new member of the family Comamonadaceae, isolated from freshwater aquarium.</title>
        <authorList>
            <person name="Chun S.-J."/>
        </authorList>
    </citation>
    <scope>NUCLEOTIDE SEQUENCE [LARGE SCALE GENOMIC DNA]</scope>
    <source>
        <strain evidence="7 8">SJAQ100</strain>
    </source>
</reference>
<evidence type="ECO:0000256" key="2">
    <source>
        <dbReference type="ARBA" id="ARBA00022692"/>
    </source>
</evidence>
<dbReference type="Proteomes" id="UP000586093">
    <property type="component" value="Unassembled WGS sequence"/>
</dbReference>
<gene>
    <name evidence="7" type="ORF">H4F90_11365</name>
</gene>
<evidence type="ECO:0000256" key="1">
    <source>
        <dbReference type="ARBA" id="ARBA00004127"/>
    </source>
</evidence>
<evidence type="ECO:0000313" key="8">
    <source>
        <dbReference type="Proteomes" id="UP000586093"/>
    </source>
</evidence>
<feature type="transmembrane region" description="Helical" evidence="5">
    <location>
        <begin position="67"/>
        <end position="86"/>
    </location>
</feature>
<dbReference type="RefSeq" id="WP_182664658.1">
    <property type="nucleotide sequence ID" value="NZ_JACIVI010000004.1"/>
</dbReference>
<dbReference type="InterPro" id="IPR010652">
    <property type="entry name" value="DUF1232"/>
</dbReference>
<sequence>MSWFSALTGPAARRALKIRVFALWKLLRHPNTPWPSKAVAGLVLLYALSPIDLIPDFIPVLGLLDELLLLPLGLALAVALAPKPLWQVCLAEARQEAESRHARAPKWRAGAVLVVLIWLLLGALALGWWWGRG</sequence>
<evidence type="ECO:0000256" key="3">
    <source>
        <dbReference type="ARBA" id="ARBA00022989"/>
    </source>
</evidence>
<dbReference type="GO" id="GO:0012505">
    <property type="term" value="C:endomembrane system"/>
    <property type="evidence" value="ECO:0007669"/>
    <property type="project" value="UniProtKB-SubCell"/>
</dbReference>
<accession>A0A839HL25</accession>
<keyword evidence="4 5" id="KW-0472">Membrane</keyword>
<keyword evidence="2 5" id="KW-0812">Transmembrane</keyword>
<feature type="domain" description="DUF1232" evidence="6">
    <location>
        <begin position="37"/>
        <end position="72"/>
    </location>
</feature>